<dbReference type="EMBL" id="LIZX01000170">
    <property type="protein sequence ID" value="KPJ64640.1"/>
    <property type="molecule type" value="Genomic_DNA"/>
</dbReference>
<comment type="caution">
    <text evidence="1">The sequence shown here is derived from an EMBL/GenBank/DDBJ whole genome shotgun (WGS) entry which is preliminary data.</text>
</comment>
<proteinExistence type="predicted"/>
<dbReference type="Proteomes" id="UP000051861">
    <property type="component" value="Unassembled WGS sequence"/>
</dbReference>
<evidence type="ECO:0000313" key="1">
    <source>
        <dbReference type="EMBL" id="KPJ64640.1"/>
    </source>
</evidence>
<protein>
    <recommendedName>
        <fullName evidence="3">DUF3795 domain-containing protein</fullName>
    </recommendedName>
</protein>
<sequence length="116" mass="13271">MQKMIAYCGLFCDKCPALVATQKNDKAELEKVAEEWSKFSPDKPPLKPEDVLCDGCLVTDGRLFGYCQTCEVRKCAIEKDMENCAHCEEYACDKLNKFFEMCPDAEKNLDQIRENL</sequence>
<name>A0A0S7XQ67_UNCSA</name>
<dbReference type="Pfam" id="PF12675">
    <property type="entry name" value="DUF3795"/>
    <property type="match status" value="1"/>
</dbReference>
<dbReference type="AlphaFoldDB" id="A0A0S7XQ67"/>
<gene>
    <name evidence="1" type="ORF">AMJ44_12390</name>
</gene>
<evidence type="ECO:0000313" key="2">
    <source>
        <dbReference type="Proteomes" id="UP000051861"/>
    </source>
</evidence>
<organism evidence="1 2">
    <name type="scientific">candidate division WOR-1 bacterium DG_54_3</name>
    <dbReference type="NCBI Taxonomy" id="1703775"/>
    <lineage>
        <taxon>Bacteria</taxon>
        <taxon>Bacillati</taxon>
        <taxon>Saganbacteria</taxon>
    </lineage>
</organism>
<evidence type="ECO:0008006" key="3">
    <source>
        <dbReference type="Google" id="ProtNLM"/>
    </source>
</evidence>
<reference evidence="1 2" key="1">
    <citation type="journal article" date="2015" name="Microbiome">
        <title>Genomic resolution of linkages in carbon, nitrogen, and sulfur cycling among widespread estuary sediment bacteria.</title>
        <authorList>
            <person name="Baker B.J."/>
            <person name="Lazar C.S."/>
            <person name="Teske A.P."/>
            <person name="Dick G.J."/>
        </authorList>
    </citation>
    <scope>NUCLEOTIDE SEQUENCE [LARGE SCALE GENOMIC DNA]</scope>
    <source>
        <strain evidence="1">DG_54_3</strain>
    </source>
</reference>
<dbReference type="InterPro" id="IPR024227">
    <property type="entry name" value="DUF3795"/>
</dbReference>
<accession>A0A0S7XQ67</accession>